<reference evidence="1 2" key="1">
    <citation type="journal article" date="2015" name="Nature">
        <title>rRNA introns, odd ribosomes, and small enigmatic genomes across a large radiation of phyla.</title>
        <authorList>
            <person name="Brown C.T."/>
            <person name="Hug L.A."/>
            <person name="Thomas B.C."/>
            <person name="Sharon I."/>
            <person name="Castelle C.J."/>
            <person name="Singh A."/>
            <person name="Wilkins M.J."/>
            <person name="Williams K.H."/>
            <person name="Banfield J.F."/>
        </authorList>
    </citation>
    <scope>NUCLEOTIDE SEQUENCE [LARGE SCALE GENOMIC DNA]</scope>
</reference>
<dbReference type="Pfam" id="PF09424">
    <property type="entry name" value="YqeY"/>
    <property type="match status" value="1"/>
</dbReference>
<dbReference type="PANTHER" id="PTHR28055">
    <property type="entry name" value="ALTERED INHERITANCE OF MITOCHONDRIA PROTEIN 41, MITOCHONDRIAL"/>
    <property type="match status" value="1"/>
</dbReference>
<proteinExistence type="predicted"/>
<comment type="caution">
    <text evidence="1">The sequence shown here is derived from an EMBL/GenBank/DDBJ whole genome shotgun (WGS) entry which is preliminary data.</text>
</comment>
<dbReference type="InterPro" id="IPR023168">
    <property type="entry name" value="GatB_Yqey_C_2"/>
</dbReference>
<name>A0A0G1AL05_9BACT</name>
<dbReference type="AlphaFoldDB" id="A0A0G1AL05"/>
<evidence type="ECO:0000313" key="2">
    <source>
        <dbReference type="Proteomes" id="UP000033859"/>
    </source>
</evidence>
<protein>
    <submittedName>
        <fullName evidence="1">GatB/YqeY domain-containing protein</fullName>
    </submittedName>
</protein>
<dbReference type="PATRIC" id="fig|1619029.3.peg.522"/>
<dbReference type="EMBL" id="LCCE01000030">
    <property type="protein sequence ID" value="KKS25968.1"/>
    <property type="molecule type" value="Genomic_DNA"/>
</dbReference>
<dbReference type="SUPFAM" id="SSF89095">
    <property type="entry name" value="GatB/YqeY motif"/>
    <property type="match status" value="1"/>
</dbReference>
<dbReference type="GO" id="GO:0016884">
    <property type="term" value="F:carbon-nitrogen ligase activity, with glutamine as amido-N-donor"/>
    <property type="evidence" value="ECO:0007669"/>
    <property type="project" value="InterPro"/>
</dbReference>
<sequence length="163" mass="18247">MLKEKLQQDVKDALKAGDSEKRVLLGMVMSAIKNREFEKRSKLSKTETDITKLEEGSRLNDEEITEVLSSEIKKRKEAAESFAKGGRQDLAEKEEKESAILMGYMPEQMSEDEIRDIVKKTLAELGLKNIKDMGRAIGAIMAQVKGKADGTMVSRIVKEELGK</sequence>
<dbReference type="InterPro" id="IPR003789">
    <property type="entry name" value="Asn/Gln_tRNA_amidoTrase-B-like"/>
</dbReference>
<dbReference type="InterPro" id="IPR019004">
    <property type="entry name" value="YqeY/Aim41"/>
</dbReference>
<dbReference type="PANTHER" id="PTHR28055:SF1">
    <property type="entry name" value="ALTERED INHERITANCE OF MITOCHONDRIA PROTEIN 41, MITOCHONDRIAL"/>
    <property type="match status" value="1"/>
</dbReference>
<accession>A0A0G1AL05</accession>
<dbReference type="Proteomes" id="UP000033859">
    <property type="component" value="Unassembled WGS sequence"/>
</dbReference>
<dbReference type="Gene3D" id="1.10.1510.10">
    <property type="entry name" value="Uncharacterised protein YqeY/AIM41 PF09424, N-terminal domain"/>
    <property type="match status" value="1"/>
</dbReference>
<dbReference type="Gene3D" id="1.10.10.410">
    <property type="match status" value="1"/>
</dbReference>
<gene>
    <name evidence="1" type="ORF">UU84_C0030G0006</name>
</gene>
<organism evidence="1 2">
    <name type="scientific">Candidatus Yanofskybacteria bacterium GW2011_GWC2_41_9</name>
    <dbReference type="NCBI Taxonomy" id="1619029"/>
    <lineage>
        <taxon>Bacteria</taxon>
        <taxon>Candidatus Yanofskyibacteriota</taxon>
    </lineage>
</organism>
<evidence type="ECO:0000313" key="1">
    <source>
        <dbReference type="EMBL" id="KKS25968.1"/>
    </source>
</evidence>
<dbReference type="InterPro" id="IPR042184">
    <property type="entry name" value="YqeY/Aim41_N"/>
</dbReference>